<evidence type="ECO:0000256" key="2">
    <source>
        <dbReference type="SAM" id="SignalP"/>
    </source>
</evidence>
<name>A0A317C4L8_9GAMM</name>
<proteinExistence type="predicted"/>
<keyword evidence="1 2" id="KW-0732">Signal</keyword>
<dbReference type="InterPro" id="IPR013517">
    <property type="entry name" value="FG-GAP"/>
</dbReference>
<feature type="signal peptide" evidence="2">
    <location>
        <begin position="1"/>
        <end position="24"/>
    </location>
</feature>
<dbReference type="Pfam" id="PF13517">
    <property type="entry name" value="FG-GAP_3"/>
    <property type="match status" value="1"/>
</dbReference>
<evidence type="ECO:0000313" key="3">
    <source>
        <dbReference type="EMBL" id="PWQ93554.1"/>
    </source>
</evidence>
<dbReference type="RefSeq" id="WP_109825460.1">
    <property type="nucleotide sequence ID" value="NZ_QGKL01000042.1"/>
</dbReference>
<accession>A0A317C4L8</accession>
<feature type="chain" id="PRO_5016303741" description="VCBS repeat-containing protein" evidence="2">
    <location>
        <begin position="25"/>
        <end position="264"/>
    </location>
</feature>
<dbReference type="Proteomes" id="UP000245506">
    <property type="component" value="Unassembled WGS sequence"/>
</dbReference>
<reference evidence="3 4" key="1">
    <citation type="submission" date="2018-05" db="EMBL/GenBank/DDBJ databases">
        <title>Leucothrix arctica sp. nov., isolated from Arctic seawater.</title>
        <authorList>
            <person name="Choi A."/>
            <person name="Baek K."/>
        </authorList>
    </citation>
    <scope>NUCLEOTIDE SEQUENCE [LARGE SCALE GENOMIC DNA]</scope>
    <source>
        <strain evidence="3 4">IMCC9719</strain>
    </source>
</reference>
<dbReference type="EMBL" id="QGKL01000042">
    <property type="protein sequence ID" value="PWQ93554.1"/>
    <property type="molecule type" value="Genomic_DNA"/>
</dbReference>
<dbReference type="AlphaFoldDB" id="A0A317C4L8"/>
<comment type="caution">
    <text evidence="3">The sequence shown here is derived from an EMBL/GenBank/DDBJ whole genome shotgun (WGS) entry which is preliminary data.</text>
</comment>
<protein>
    <recommendedName>
        <fullName evidence="5">VCBS repeat-containing protein</fullName>
    </recommendedName>
</protein>
<evidence type="ECO:0000256" key="1">
    <source>
        <dbReference type="ARBA" id="ARBA00022729"/>
    </source>
</evidence>
<keyword evidence="4" id="KW-1185">Reference proteome</keyword>
<evidence type="ECO:0000313" key="4">
    <source>
        <dbReference type="Proteomes" id="UP000245506"/>
    </source>
</evidence>
<organism evidence="3 4">
    <name type="scientific">Leucothrix arctica</name>
    <dbReference type="NCBI Taxonomy" id="1481894"/>
    <lineage>
        <taxon>Bacteria</taxon>
        <taxon>Pseudomonadati</taxon>
        <taxon>Pseudomonadota</taxon>
        <taxon>Gammaproteobacteria</taxon>
        <taxon>Thiotrichales</taxon>
        <taxon>Thiotrichaceae</taxon>
        <taxon>Leucothrix</taxon>
    </lineage>
</organism>
<gene>
    <name evidence="3" type="ORF">DKT75_18215</name>
</gene>
<dbReference type="OrthoDB" id="58662at2"/>
<evidence type="ECO:0008006" key="5">
    <source>
        <dbReference type="Google" id="ProtNLM"/>
    </source>
</evidence>
<dbReference type="SUPFAM" id="SSF69318">
    <property type="entry name" value="Integrin alpha N-terminal domain"/>
    <property type="match status" value="1"/>
</dbReference>
<sequence length="264" mass="28309">MKNSLYISSVLAVTICVLSAPLLAADALPKTDFPSSVISAKAAKSGIKTAWYDDATTRYAHGVLGDAIEPSSLHAKTANGKVVSITLEAVQVFEDIQPRLADIDGDGQNEIITIRSHNQKGAQIAVYGITKAAPNTLSLITSTPYIGQAYRWLSPVGIADFNNDGAMDIAYIDRPHLAKILRVWSYNNGSLKQVGQKQGLTNHSIGHNYITGGVQRCGNKSFMITVDSNWQRLIKTNFESGKLNSQDIGPYTGKASAAAALNCQ</sequence>
<dbReference type="InterPro" id="IPR028994">
    <property type="entry name" value="Integrin_alpha_N"/>
</dbReference>